<organism evidence="2">
    <name type="scientific">Rosellinia necatrix</name>
    <name type="common">White root-rot fungus</name>
    <dbReference type="NCBI Taxonomy" id="77044"/>
    <lineage>
        <taxon>Eukaryota</taxon>
        <taxon>Fungi</taxon>
        <taxon>Dikarya</taxon>
        <taxon>Ascomycota</taxon>
        <taxon>Pezizomycotina</taxon>
        <taxon>Sordariomycetes</taxon>
        <taxon>Xylariomycetidae</taxon>
        <taxon>Xylariales</taxon>
        <taxon>Xylariaceae</taxon>
        <taxon>Rosellinia</taxon>
    </lineage>
</organism>
<evidence type="ECO:0000313" key="3">
    <source>
        <dbReference type="Proteomes" id="UP000054516"/>
    </source>
</evidence>
<gene>
    <name evidence="2" type="ORF">SAMD00023353_7800220</name>
</gene>
<dbReference type="Proteomes" id="UP000054516">
    <property type="component" value="Unassembled WGS sequence"/>
</dbReference>
<reference evidence="2" key="1">
    <citation type="submission" date="2016-03" db="EMBL/GenBank/DDBJ databases">
        <title>Draft genome sequence of Rosellinia necatrix.</title>
        <authorList>
            <person name="Kanematsu S."/>
        </authorList>
    </citation>
    <scope>NUCLEOTIDE SEQUENCE [LARGE SCALE GENOMIC DNA]</scope>
    <source>
        <strain evidence="2">W97</strain>
    </source>
</reference>
<keyword evidence="3" id="KW-1185">Reference proteome</keyword>
<evidence type="ECO:0000256" key="1">
    <source>
        <dbReference type="SAM" id="MobiDB-lite"/>
    </source>
</evidence>
<dbReference type="OrthoDB" id="2342176at2759"/>
<feature type="region of interest" description="Disordered" evidence="1">
    <location>
        <begin position="139"/>
        <end position="178"/>
    </location>
</feature>
<dbReference type="PANTHER" id="PTHR36182">
    <property type="entry name" value="PROTEIN, PUTATIVE (AFU_ORTHOLOGUE AFUA_6G10930)-RELATED"/>
    <property type="match status" value="1"/>
</dbReference>
<name>A0A1W2TUL4_ROSNE</name>
<accession>A0A1W2TUL4</accession>
<dbReference type="PANTHER" id="PTHR36182:SF2">
    <property type="entry name" value="LYTIC POLYSACCHARIDE MONOOXYGENASE"/>
    <property type="match status" value="1"/>
</dbReference>
<dbReference type="STRING" id="77044.A0A1W2TUL4"/>
<dbReference type="AlphaFoldDB" id="A0A1W2TUL4"/>
<protein>
    <submittedName>
        <fullName evidence="2">Putative chitin-domain 3 protein</fullName>
    </submittedName>
</protein>
<sequence length="243" mass="24480">MQFRTQAMVAALMASAAVVDGRIGLGRFGLGARQDEHAYVTFSLVPVAGSSSAASSHTAGVPSVTPIGSPTGPGAVTTQTVPIVTYTVVPSPSSPGATTSDVSAGNSSTSVAVTITSSFPVTPLPTTMVTSATYFTNSSSSSAPAPTIGYPTNNSSAPTGGPSPTPSPGGGSGGAEAPLTGSCKNEGIFNCIDGKSYQQCASGHWSAVMRMAPTTSCALGQSTNLWARDVNKDYSFRGRRRVY</sequence>
<proteinExistence type="predicted"/>
<evidence type="ECO:0000313" key="2">
    <source>
        <dbReference type="EMBL" id="GAP92305.1"/>
    </source>
</evidence>
<dbReference type="EMBL" id="DF977523">
    <property type="protein sequence ID" value="GAP92305.1"/>
    <property type="molecule type" value="Genomic_DNA"/>
</dbReference>